<evidence type="ECO:0000256" key="1">
    <source>
        <dbReference type="ARBA" id="ARBA00004874"/>
    </source>
</evidence>
<comment type="catalytic activity">
    <reaction evidence="6">
        <text>6-phospho-D-gluconate + NADP(+) = D-ribulose 5-phosphate + CO2 + NADPH</text>
        <dbReference type="Rhea" id="RHEA:10116"/>
        <dbReference type="ChEBI" id="CHEBI:16526"/>
        <dbReference type="ChEBI" id="CHEBI:57783"/>
        <dbReference type="ChEBI" id="CHEBI:58121"/>
        <dbReference type="ChEBI" id="CHEBI:58349"/>
        <dbReference type="ChEBI" id="CHEBI:58759"/>
        <dbReference type="EC" id="1.1.1.44"/>
    </reaction>
</comment>
<dbReference type="EMBL" id="KL197720">
    <property type="protein sequence ID" value="KDQ57038.1"/>
    <property type="molecule type" value="Genomic_DNA"/>
</dbReference>
<evidence type="ECO:0000256" key="5">
    <source>
        <dbReference type="ARBA" id="ARBA00023126"/>
    </source>
</evidence>
<dbReference type="PIRSF" id="PIRSF000109">
    <property type="entry name" value="6PGD"/>
    <property type="match status" value="1"/>
</dbReference>
<comment type="subunit">
    <text evidence="6">Homodimer.</text>
</comment>
<dbReference type="SUPFAM" id="SSF51735">
    <property type="entry name" value="NAD(P)-binding Rossmann-fold domains"/>
    <property type="match status" value="1"/>
</dbReference>
<dbReference type="InterPro" id="IPR006183">
    <property type="entry name" value="Pgluconate_DH"/>
</dbReference>
<dbReference type="InterPro" id="IPR036291">
    <property type="entry name" value="NAD(P)-bd_dom_sf"/>
</dbReference>
<dbReference type="InterPro" id="IPR006115">
    <property type="entry name" value="6PGDH_NADP-bd"/>
</dbReference>
<dbReference type="Gene3D" id="1.10.1040.10">
    <property type="entry name" value="N-(1-d-carboxylethyl)-l-norvaline Dehydrogenase, domain 2"/>
    <property type="match status" value="1"/>
</dbReference>
<dbReference type="InterPro" id="IPR006113">
    <property type="entry name" value="6PGDH_Gnd/GntZ"/>
</dbReference>
<dbReference type="GO" id="GO:0050661">
    <property type="term" value="F:NADP binding"/>
    <property type="evidence" value="ECO:0007669"/>
    <property type="project" value="InterPro"/>
</dbReference>
<proteinExistence type="inferred from homology"/>
<comment type="similarity">
    <text evidence="2 6">Belongs to the 6-phosphogluconate dehydrogenase family.</text>
</comment>
<evidence type="ECO:0000256" key="4">
    <source>
        <dbReference type="ARBA" id="ARBA00023064"/>
    </source>
</evidence>
<feature type="active site" description="Proton donor" evidence="7">
    <location>
        <position position="206"/>
    </location>
</feature>
<evidence type="ECO:0000256" key="3">
    <source>
        <dbReference type="ARBA" id="ARBA00023002"/>
    </source>
</evidence>
<evidence type="ECO:0000256" key="2">
    <source>
        <dbReference type="ARBA" id="ARBA00008419"/>
    </source>
</evidence>
<keyword evidence="3 6" id="KW-0560">Oxidoreductase</keyword>
<protein>
    <recommendedName>
        <fullName evidence="6">6-phosphogluconate dehydrogenase, decarboxylating</fullName>
        <ecNumber evidence="6">1.1.1.44</ecNumber>
    </recommendedName>
</protein>
<dbReference type="Gene3D" id="1.20.5.320">
    <property type="entry name" value="6-Phosphogluconate Dehydrogenase, domain 3"/>
    <property type="match status" value="1"/>
</dbReference>
<dbReference type="InParanoid" id="A0A067PQE4"/>
<dbReference type="SUPFAM" id="SSF48179">
    <property type="entry name" value="6-phosphogluconate dehydrogenase C-terminal domain-like"/>
    <property type="match status" value="1"/>
</dbReference>
<organism evidence="9 10">
    <name type="scientific">Jaapia argillacea MUCL 33604</name>
    <dbReference type="NCBI Taxonomy" id="933084"/>
    <lineage>
        <taxon>Eukaryota</taxon>
        <taxon>Fungi</taxon>
        <taxon>Dikarya</taxon>
        <taxon>Basidiomycota</taxon>
        <taxon>Agaricomycotina</taxon>
        <taxon>Agaricomycetes</taxon>
        <taxon>Agaricomycetidae</taxon>
        <taxon>Jaapiales</taxon>
        <taxon>Jaapiaceae</taxon>
        <taxon>Jaapia</taxon>
    </lineage>
</organism>
<gene>
    <name evidence="9" type="ORF">JAAARDRAFT_688159</name>
</gene>
<evidence type="ECO:0000259" key="8">
    <source>
        <dbReference type="SMART" id="SM01350"/>
    </source>
</evidence>
<accession>A0A067PQE4</accession>
<dbReference type="InterPro" id="IPR013328">
    <property type="entry name" value="6PGD_dom2"/>
</dbReference>
<dbReference type="Pfam" id="PF00393">
    <property type="entry name" value="6PGD"/>
    <property type="match status" value="1"/>
</dbReference>
<evidence type="ECO:0000313" key="10">
    <source>
        <dbReference type="Proteomes" id="UP000027265"/>
    </source>
</evidence>
<keyword evidence="4" id="KW-0311">Gluconate utilization</keyword>
<evidence type="ECO:0000256" key="6">
    <source>
        <dbReference type="PIRNR" id="PIRNR000109"/>
    </source>
</evidence>
<dbReference type="PANTHER" id="PTHR11811">
    <property type="entry name" value="6-PHOSPHOGLUCONATE DEHYDROGENASE"/>
    <property type="match status" value="1"/>
</dbReference>
<evidence type="ECO:0000256" key="7">
    <source>
        <dbReference type="PIRSR" id="PIRSR000109-1"/>
    </source>
</evidence>
<feature type="domain" description="6-phosphogluconate dehydrogenase C-terminal" evidence="8">
    <location>
        <begin position="195"/>
        <end position="505"/>
    </location>
</feature>
<dbReference type="UniPathway" id="UPA00115">
    <property type="reaction ID" value="UER00410"/>
</dbReference>
<dbReference type="Pfam" id="PF03446">
    <property type="entry name" value="NAD_binding_2"/>
    <property type="match status" value="1"/>
</dbReference>
<dbReference type="STRING" id="933084.A0A067PQE4"/>
<feature type="active site" description="Proton acceptor" evidence="7">
    <location>
        <position position="199"/>
    </location>
</feature>
<dbReference type="EC" id="1.1.1.44" evidence="6"/>
<dbReference type="Gene3D" id="3.40.50.720">
    <property type="entry name" value="NAD(P)-binding Rossmann-like Domain"/>
    <property type="match status" value="1"/>
</dbReference>
<dbReference type="AlphaFoldDB" id="A0A067PQE4"/>
<dbReference type="PRINTS" id="PR00076">
    <property type="entry name" value="6PGDHDRGNASE"/>
</dbReference>
<name>A0A067PQE4_9AGAM</name>
<dbReference type="InterPro" id="IPR008927">
    <property type="entry name" value="6-PGluconate_DH-like_C_sf"/>
</dbReference>
<reference evidence="10" key="1">
    <citation type="journal article" date="2014" name="Proc. Natl. Acad. Sci. U.S.A.">
        <title>Extensive sampling of basidiomycete genomes demonstrates inadequacy of the white-rot/brown-rot paradigm for wood decay fungi.</title>
        <authorList>
            <person name="Riley R."/>
            <person name="Salamov A.A."/>
            <person name="Brown D.W."/>
            <person name="Nagy L.G."/>
            <person name="Floudas D."/>
            <person name="Held B.W."/>
            <person name="Levasseur A."/>
            <person name="Lombard V."/>
            <person name="Morin E."/>
            <person name="Otillar R."/>
            <person name="Lindquist E.A."/>
            <person name="Sun H."/>
            <person name="LaButti K.M."/>
            <person name="Schmutz J."/>
            <person name="Jabbour D."/>
            <person name="Luo H."/>
            <person name="Baker S.E."/>
            <person name="Pisabarro A.G."/>
            <person name="Walton J.D."/>
            <person name="Blanchette R.A."/>
            <person name="Henrissat B."/>
            <person name="Martin F."/>
            <person name="Cullen D."/>
            <person name="Hibbett D.S."/>
            <person name="Grigoriev I.V."/>
        </authorList>
    </citation>
    <scope>NUCLEOTIDE SEQUENCE [LARGE SCALE GENOMIC DNA]</scope>
    <source>
        <strain evidence="10">MUCL 33604</strain>
    </source>
</reference>
<dbReference type="FunFam" id="3.40.50.720:FF:000634">
    <property type="entry name" value="6-phosphogluconate dehydrogenase, decarboxylating"/>
    <property type="match status" value="1"/>
</dbReference>
<evidence type="ECO:0000313" key="9">
    <source>
        <dbReference type="EMBL" id="KDQ57038.1"/>
    </source>
</evidence>
<comment type="function">
    <text evidence="6">Catalyzes the oxidative decarboxylation of 6-phosphogluconate to ribulose 5-phosphate and CO(2), with concomitant reduction of NADP to NADPH.</text>
</comment>
<keyword evidence="6" id="KW-0521">NADP</keyword>
<dbReference type="GO" id="GO:0006098">
    <property type="term" value="P:pentose-phosphate shunt"/>
    <property type="evidence" value="ECO:0007669"/>
    <property type="project" value="UniProtKB-UniPathway"/>
</dbReference>
<comment type="pathway">
    <text evidence="1 6">Carbohydrate degradation; pentose phosphate pathway; D-ribulose 5-phosphate from D-glucose 6-phosphate (oxidative stage): step 3/3.</text>
</comment>
<keyword evidence="5 6" id="KW-0570">Pentose shunt</keyword>
<dbReference type="OrthoDB" id="434986at2759"/>
<keyword evidence="10" id="KW-1185">Reference proteome</keyword>
<dbReference type="Proteomes" id="UP000027265">
    <property type="component" value="Unassembled WGS sequence"/>
</dbReference>
<dbReference type="HOGENOM" id="CLU_024540_4_0_1"/>
<dbReference type="InterPro" id="IPR006114">
    <property type="entry name" value="6PGDH_C"/>
</dbReference>
<sequence>MSSSQPFQKIGVVGAGSMGSEMAMLFAENGLTVSSFDVAHSNIDNLLEMIKTKVNSDEVRSRISGYKDYDSFIKSLGGVKARKLFVFSVKHGEPSDQVLEAMTEYLHEGDVILDGGNEWYRNTERRQKALAPKGVYYIGMGVSGGYQSARRGPSMSPGGDKTILKEILPLLERFAAKDQKTGSPCVTIIGPRGSGHYVKMVHNGIEQGMLGILSEAWEFLYKCLHIPLDDISNIFREWSDHGELKRNFLVEIGADICAQPDPSGSASHLLNKIQDKVVQDADSTEGTGYWCIMESAERHVSAPTIAAAHFFRVASANRASRLKVVEALGQDMGAARKQSQLTDTEKKEHVEDLRQAVYAAFLASFVQGLNLIARASRDEGWGVDLGRCIKIWREGCIIRSEYVADLLQPLLEKREVMNVLALEDVAKEVKRTIPALSRVVQRGLEFNTHIPTLSASLEYYKYCAGLHLPTQFMEAQLDYFGAHSFDLKEEGAGEVKKGKHHFEWKPA</sequence>
<dbReference type="SMART" id="SM01350">
    <property type="entry name" value="6PGD"/>
    <property type="match status" value="1"/>
</dbReference>
<dbReference type="GO" id="GO:0004616">
    <property type="term" value="F:phosphogluconate dehydrogenase (decarboxylating) activity"/>
    <property type="evidence" value="ECO:0007669"/>
    <property type="project" value="UniProtKB-EC"/>
</dbReference>
<dbReference type="GO" id="GO:0019521">
    <property type="term" value="P:D-gluconate metabolic process"/>
    <property type="evidence" value="ECO:0007669"/>
    <property type="project" value="UniProtKB-KW"/>
</dbReference>